<dbReference type="InterPro" id="IPR014721">
    <property type="entry name" value="Ribsml_uS5_D2-typ_fold_subgr"/>
</dbReference>
<keyword evidence="4" id="KW-0067">ATP-binding</keyword>
<evidence type="ECO:0000256" key="2">
    <source>
        <dbReference type="ARBA" id="ARBA00022741"/>
    </source>
</evidence>
<organism evidence="7 8">
    <name type="scientific">Cymbomonas tetramitiformis</name>
    <dbReference type="NCBI Taxonomy" id="36881"/>
    <lineage>
        <taxon>Eukaryota</taxon>
        <taxon>Viridiplantae</taxon>
        <taxon>Chlorophyta</taxon>
        <taxon>Pyramimonadophyceae</taxon>
        <taxon>Pyramimonadales</taxon>
        <taxon>Pyramimonadaceae</taxon>
        <taxon>Cymbomonas</taxon>
    </lineage>
</organism>
<dbReference type="AlphaFoldDB" id="A0AAE0BKS8"/>
<keyword evidence="3" id="KW-0418">Kinase</keyword>
<keyword evidence="8" id="KW-1185">Reference proteome</keyword>
<evidence type="ECO:0000259" key="6">
    <source>
        <dbReference type="Pfam" id="PF00288"/>
    </source>
</evidence>
<dbReference type="Proteomes" id="UP001190700">
    <property type="component" value="Unassembled WGS sequence"/>
</dbReference>
<dbReference type="Gene3D" id="3.30.70.890">
    <property type="entry name" value="GHMP kinase, C-terminal domain"/>
    <property type="match status" value="1"/>
</dbReference>
<evidence type="ECO:0000256" key="3">
    <source>
        <dbReference type="ARBA" id="ARBA00022777"/>
    </source>
</evidence>
<evidence type="ECO:0000313" key="7">
    <source>
        <dbReference type="EMBL" id="KAK3237665.1"/>
    </source>
</evidence>
<accession>A0AAE0BKS8</accession>
<dbReference type="SUPFAM" id="SSF54211">
    <property type="entry name" value="Ribosomal protein S5 domain 2-like"/>
    <property type="match status" value="1"/>
</dbReference>
<dbReference type="InterPro" id="IPR006204">
    <property type="entry name" value="GHMP_kinase_N_dom"/>
</dbReference>
<feature type="compositionally biased region" description="Basic residues" evidence="5">
    <location>
        <begin position="1"/>
        <end position="16"/>
    </location>
</feature>
<evidence type="ECO:0000256" key="4">
    <source>
        <dbReference type="ARBA" id="ARBA00022840"/>
    </source>
</evidence>
<dbReference type="InterPro" id="IPR036554">
    <property type="entry name" value="GHMP_kinase_C_sf"/>
</dbReference>
<reference evidence="7 8" key="1">
    <citation type="journal article" date="2015" name="Genome Biol. Evol.">
        <title>Comparative Genomics of a Bacterivorous Green Alga Reveals Evolutionary Causalities and Consequences of Phago-Mixotrophic Mode of Nutrition.</title>
        <authorList>
            <person name="Burns J.A."/>
            <person name="Paasch A."/>
            <person name="Narechania A."/>
            <person name="Kim E."/>
        </authorList>
    </citation>
    <scope>NUCLEOTIDE SEQUENCE [LARGE SCALE GENOMIC DNA]</scope>
    <source>
        <strain evidence="7 8">PLY_AMNH</strain>
    </source>
</reference>
<feature type="domain" description="GHMP kinase N-terminal" evidence="6">
    <location>
        <begin position="150"/>
        <end position="227"/>
    </location>
</feature>
<evidence type="ECO:0000256" key="5">
    <source>
        <dbReference type="SAM" id="MobiDB-lite"/>
    </source>
</evidence>
<dbReference type="GO" id="GO:0005524">
    <property type="term" value="F:ATP binding"/>
    <property type="evidence" value="ECO:0007669"/>
    <property type="project" value="UniProtKB-KW"/>
</dbReference>
<keyword evidence="2" id="KW-0547">Nucleotide-binding</keyword>
<sequence>MHTPKKRNRKQTRHLSVRSTGNDEPGGEVDWVSVAREMQAEAEARLNSAGERKAGSGQVEVEYNPQQKFRDMEREAAGVETNPQQLTLFSPAKIDLFTRITGNSADGAAELAKLTHTIDIGDTLKFSLSPSPKRDSLTTNSLAVPLDETNSIKRALALFRERTGETQHFWIHLTKTIPEHTELGGDASNAATALWAANEMCGTELSAQTLQEWAAELGDDCAAFFSEGATFSSVADGMSKMTTALSQEKPFLLVAPKVDVTRDAILEGAQAEEGAAPDTQKLLADFATGEFGPTSFQNDLEPAVFAKSPLMKFLKKRLAMEGKDRFEVVFVSGAGSVIVCWGAVDAPTFLYEDDEHEDTLVLPARLLTREEGKWFSCLNRGSDGDSEANVPYGEGLTGEEWLEQAGIKNESGVMKP</sequence>
<keyword evidence="1" id="KW-0808">Transferase</keyword>
<evidence type="ECO:0000256" key="1">
    <source>
        <dbReference type="ARBA" id="ARBA00022679"/>
    </source>
</evidence>
<evidence type="ECO:0000313" key="8">
    <source>
        <dbReference type="Proteomes" id="UP001190700"/>
    </source>
</evidence>
<dbReference type="EMBL" id="LGRX02034490">
    <property type="protein sequence ID" value="KAK3237665.1"/>
    <property type="molecule type" value="Genomic_DNA"/>
</dbReference>
<feature type="region of interest" description="Disordered" evidence="5">
    <location>
        <begin position="1"/>
        <end position="29"/>
    </location>
</feature>
<dbReference type="InterPro" id="IPR020568">
    <property type="entry name" value="Ribosomal_Su5_D2-typ_SF"/>
</dbReference>
<protein>
    <recommendedName>
        <fullName evidence="6">GHMP kinase N-terminal domain-containing protein</fullName>
    </recommendedName>
</protein>
<name>A0AAE0BKS8_9CHLO</name>
<dbReference type="GO" id="GO:0050515">
    <property type="term" value="F:4-(cytidine 5'-diphospho)-2-C-methyl-D-erythritol kinase activity"/>
    <property type="evidence" value="ECO:0007669"/>
    <property type="project" value="TreeGrafter"/>
</dbReference>
<dbReference type="PANTHER" id="PTHR43527">
    <property type="entry name" value="4-DIPHOSPHOCYTIDYL-2-C-METHYL-D-ERYTHRITOL KINASE, CHLOROPLASTIC"/>
    <property type="match status" value="1"/>
</dbReference>
<dbReference type="PANTHER" id="PTHR43527:SF2">
    <property type="entry name" value="4-DIPHOSPHOCYTIDYL-2-C-METHYL-D-ERYTHRITOL KINASE, CHLOROPLASTIC"/>
    <property type="match status" value="1"/>
</dbReference>
<gene>
    <name evidence="7" type="ORF">CYMTET_52275</name>
</gene>
<comment type="caution">
    <text evidence="7">The sequence shown here is derived from an EMBL/GenBank/DDBJ whole genome shotgun (WGS) entry which is preliminary data.</text>
</comment>
<dbReference type="Pfam" id="PF00288">
    <property type="entry name" value="GHMP_kinases_N"/>
    <property type="match status" value="1"/>
</dbReference>
<proteinExistence type="predicted"/>
<dbReference type="Gene3D" id="3.30.230.10">
    <property type="match status" value="1"/>
</dbReference>